<evidence type="ECO:0000313" key="1">
    <source>
        <dbReference type="EMBL" id="GAA4751241.1"/>
    </source>
</evidence>
<keyword evidence="2" id="KW-1185">Reference proteome</keyword>
<evidence type="ECO:0008006" key="3">
    <source>
        <dbReference type="Google" id="ProtNLM"/>
    </source>
</evidence>
<sequence length="340" mass="35912">MPIHPTRASASGPVPYRTLLLGGADLPDRAELAQAFADELATRTGHGVDVEAVPIHALAHAATGGLPLERDLSRIDAVVVVLDPPAAGAEGPAGVAPLLQGLLRRLTVGAAVVLVVPAGTGAALERLAEEAGAAADALTPVVRLEDLAAGDRPRAWATAIGAATASCLIDPMVRFLADDHYDEELRLDAVDRLPPRDDAWVARFEQIVADAQAAYGTASAALSIVDADHARYSVRIGLDDPVIRRGHTLCNRALRTYGGLIVGDAQEDLRFQGFPDVRSGDLRFWAGHRIESEEGAPLGTLCVFDAEPRAVDEADLVRLRDLAVALQQSLWDLQRTSTPA</sequence>
<dbReference type="Gene3D" id="3.30.450.40">
    <property type="match status" value="1"/>
</dbReference>
<proteinExistence type="predicted"/>
<dbReference type="InterPro" id="IPR029016">
    <property type="entry name" value="GAF-like_dom_sf"/>
</dbReference>
<dbReference type="RefSeq" id="WP_345481553.1">
    <property type="nucleotide sequence ID" value="NZ_BAABLP010000005.1"/>
</dbReference>
<evidence type="ECO:0000313" key="2">
    <source>
        <dbReference type="Proteomes" id="UP001500121"/>
    </source>
</evidence>
<gene>
    <name evidence="1" type="ORF">GCM10025783_24730</name>
</gene>
<reference evidence="2" key="1">
    <citation type="journal article" date="2019" name="Int. J. Syst. Evol. Microbiol.">
        <title>The Global Catalogue of Microorganisms (GCM) 10K type strain sequencing project: providing services to taxonomists for standard genome sequencing and annotation.</title>
        <authorList>
            <consortium name="The Broad Institute Genomics Platform"/>
            <consortium name="The Broad Institute Genome Sequencing Center for Infectious Disease"/>
            <person name="Wu L."/>
            <person name="Ma J."/>
        </authorList>
    </citation>
    <scope>NUCLEOTIDE SEQUENCE [LARGE SCALE GENOMIC DNA]</scope>
    <source>
        <strain evidence="2">JCM 19015</strain>
    </source>
</reference>
<dbReference type="EMBL" id="BAABLP010000005">
    <property type="protein sequence ID" value="GAA4751241.1"/>
    <property type="molecule type" value="Genomic_DNA"/>
</dbReference>
<dbReference type="PANTHER" id="PTHR43102">
    <property type="entry name" value="SLR1143 PROTEIN"/>
    <property type="match status" value="1"/>
</dbReference>
<comment type="caution">
    <text evidence="1">The sequence shown here is derived from an EMBL/GenBank/DDBJ whole genome shotgun (WGS) entry which is preliminary data.</text>
</comment>
<dbReference type="PANTHER" id="PTHR43102:SF2">
    <property type="entry name" value="GAF DOMAIN-CONTAINING PROTEIN"/>
    <property type="match status" value="1"/>
</dbReference>
<name>A0ABP8ZAF3_9MICO</name>
<organism evidence="1 2">
    <name type="scientific">Amnibacterium soli</name>
    <dbReference type="NCBI Taxonomy" id="1282736"/>
    <lineage>
        <taxon>Bacteria</taxon>
        <taxon>Bacillati</taxon>
        <taxon>Actinomycetota</taxon>
        <taxon>Actinomycetes</taxon>
        <taxon>Micrococcales</taxon>
        <taxon>Microbacteriaceae</taxon>
        <taxon>Amnibacterium</taxon>
    </lineage>
</organism>
<dbReference type="Proteomes" id="UP001500121">
    <property type="component" value="Unassembled WGS sequence"/>
</dbReference>
<dbReference type="SUPFAM" id="SSF55781">
    <property type="entry name" value="GAF domain-like"/>
    <property type="match status" value="1"/>
</dbReference>
<accession>A0ABP8ZAF3</accession>
<protein>
    <recommendedName>
        <fullName evidence="3">GAF domain-containing protein</fullName>
    </recommendedName>
</protein>